<feature type="transmembrane region" description="Helical" evidence="1">
    <location>
        <begin position="352"/>
        <end position="370"/>
    </location>
</feature>
<feature type="transmembrane region" description="Helical" evidence="1">
    <location>
        <begin position="23"/>
        <end position="42"/>
    </location>
</feature>
<feature type="transmembrane region" description="Helical" evidence="1">
    <location>
        <begin position="377"/>
        <end position="397"/>
    </location>
</feature>
<dbReference type="OrthoDB" id="283584at2"/>
<feature type="transmembrane region" description="Helical" evidence="1">
    <location>
        <begin position="787"/>
        <end position="804"/>
    </location>
</feature>
<feature type="transmembrane region" description="Helical" evidence="1">
    <location>
        <begin position="764"/>
        <end position="781"/>
    </location>
</feature>
<feature type="transmembrane region" description="Helical" evidence="1">
    <location>
        <begin position="270"/>
        <end position="287"/>
    </location>
</feature>
<feature type="transmembrane region" description="Helical" evidence="1">
    <location>
        <begin position="196"/>
        <end position="217"/>
    </location>
</feature>
<feature type="transmembrane region" description="Helical" evidence="1">
    <location>
        <begin position="327"/>
        <end position="346"/>
    </location>
</feature>
<organism evidence="2 3">
    <name type="scientific">Zoogloea oleivorans</name>
    <dbReference type="NCBI Taxonomy" id="1552750"/>
    <lineage>
        <taxon>Bacteria</taxon>
        <taxon>Pseudomonadati</taxon>
        <taxon>Pseudomonadota</taxon>
        <taxon>Betaproteobacteria</taxon>
        <taxon>Rhodocyclales</taxon>
        <taxon>Zoogloeaceae</taxon>
        <taxon>Zoogloea</taxon>
    </lineage>
</organism>
<evidence type="ECO:0008006" key="4">
    <source>
        <dbReference type="Google" id="ProtNLM"/>
    </source>
</evidence>
<feature type="transmembrane region" description="Helical" evidence="1">
    <location>
        <begin position="403"/>
        <end position="420"/>
    </location>
</feature>
<gene>
    <name evidence="2" type="ORF">ETQ85_14845</name>
</gene>
<evidence type="ECO:0000313" key="2">
    <source>
        <dbReference type="EMBL" id="TYC55288.1"/>
    </source>
</evidence>
<keyword evidence="3" id="KW-1185">Reference proteome</keyword>
<dbReference type="EMBL" id="SDKK01000013">
    <property type="protein sequence ID" value="TYC55288.1"/>
    <property type="molecule type" value="Genomic_DNA"/>
</dbReference>
<accession>A0A6C2CMJ8</accession>
<feature type="transmembrane region" description="Helical" evidence="1">
    <location>
        <begin position="427"/>
        <end position="450"/>
    </location>
</feature>
<feature type="transmembrane region" description="Helical" evidence="1">
    <location>
        <begin position="456"/>
        <end position="476"/>
    </location>
</feature>
<evidence type="ECO:0000313" key="3">
    <source>
        <dbReference type="Proteomes" id="UP000389128"/>
    </source>
</evidence>
<keyword evidence="1" id="KW-0812">Transmembrane</keyword>
<feature type="transmembrane region" description="Helical" evidence="1">
    <location>
        <begin position="169"/>
        <end position="189"/>
    </location>
</feature>
<feature type="transmembrane region" description="Helical" evidence="1">
    <location>
        <begin position="727"/>
        <end position="752"/>
    </location>
</feature>
<feature type="transmembrane region" description="Helical" evidence="1">
    <location>
        <begin position="488"/>
        <end position="510"/>
    </location>
</feature>
<evidence type="ECO:0000256" key="1">
    <source>
        <dbReference type="SAM" id="Phobius"/>
    </source>
</evidence>
<comment type="caution">
    <text evidence="2">The sequence shown here is derived from an EMBL/GenBank/DDBJ whole genome shotgun (WGS) entry which is preliminary data.</text>
</comment>
<feature type="transmembrane region" description="Helical" evidence="1">
    <location>
        <begin position="293"/>
        <end position="315"/>
    </location>
</feature>
<feature type="transmembrane region" description="Helical" evidence="1">
    <location>
        <begin position="54"/>
        <end position="76"/>
    </location>
</feature>
<keyword evidence="1" id="KW-1133">Transmembrane helix</keyword>
<reference evidence="2 3" key="1">
    <citation type="submission" date="2019-01" db="EMBL/GenBank/DDBJ databases">
        <title>Zoogloea oleivorans genome sequencing and assembly.</title>
        <authorList>
            <person name="Tancsics A."/>
            <person name="Farkas M."/>
            <person name="Kriszt B."/>
            <person name="Maroti G."/>
            <person name="Horvath B."/>
        </authorList>
    </citation>
    <scope>NUCLEOTIDE SEQUENCE [LARGE SCALE GENOMIC DNA]</scope>
    <source>
        <strain evidence="2 3">Buc</strain>
    </source>
</reference>
<proteinExistence type="predicted"/>
<sequence>MNTTASSSHPPAVRPRRPIAPRLYGTLAALGALAGLAIWLWMYPLDKGVAGALLAAYVVLVLMRPGSWLVVLPTLWPVIELAPWTGQIYFTESDALALATLLALGLREAIAPPAPTLSGRAPVKLNVAALTLFGLLAGSVLASGLRGLLPMPALEPDVLINYSSTLNALRVGKGFVLAFALIPFLHLAIRRDGDAALGRFTTGLTLGLTSCALAALWERLAFPGFTNFASDYRSTALFWEMHVGGATLDAWLMLSFPFALASLLGARSPLARGLALVAVGLGGYAIFTTFSRIVFGAVLVVIGVLGGVALLRPATPHRVETPRGHPRVLLALGGAVLAGCFLAFGGGGYRGMLAFAGLALLAYQAGGLLAGARVGQLLAGALAGLILLLASLLATAWVPKGAYLIYALSWSATALLLWQAERSGSKPALALLTALLVWTGANAVEVGVFWGEAAALPGAALAVCLVLLAVAVQAIRSTPLWTPRSQDVFTVGALLGVSGMVVATLGSAYMGSRLSTTSGDLGSRLTHYRESASLVRSPTDTLLGIGLGRFPDAFFWQPPADGFPGSVRLRQSPEGHYLQIGGSRFVRGYGEMLRVGQRVPVDTATPFHYRLRARSDKDVALLLFICRKHLLYADGCASQAVKLKGGAGWEQFEGVSTGGELPASGWPPRLAFFSMSVEAPVDVDVDNVELTDATGRPLLRNGNFGRGEDFWFFTSDRDHLPWHAKNLFLHVYIEQGLLGLGALGLALVVAAVRLLRSPTRHHPLAPILLAALAAVTVVGLVDSLLDMPRLTVFIYLLLWLGLTLRKPAPA</sequence>
<feature type="transmembrane region" description="Helical" evidence="1">
    <location>
        <begin position="127"/>
        <end position="149"/>
    </location>
</feature>
<dbReference type="AlphaFoldDB" id="A0A6C2CMJ8"/>
<feature type="transmembrane region" description="Helical" evidence="1">
    <location>
        <begin position="237"/>
        <end position="263"/>
    </location>
</feature>
<name>A0A6C2CMJ8_9RHOO</name>
<dbReference type="Proteomes" id="UP000389128">
    <property type="component" value="Unassembled WGS sequence"/>
</dbReference>
<dbReference type="RefSeq" id="WP_148579855.1">
    <property type="nucleotide sequence ID" value="NZ_SDKK01000013.1"/>
</dbReference>
<protein>
    <recommendedName>
        <fullName evidence="4">O-antigen ligase domain-containing protein</fullName>
    </recommendedName>
</protein>
<keyword evidence="1" id="KW-0472">Membrane</keyword>